<name>A0ABZ2BXE4_9RHOB</name>
<proteinExistence type="predicted"/>
<gene>
    <name evidence="4" type="ORF">ROLI_038440</name>
</gene>
<dbReference type="EMBL" id="CP143423">
    <property type="protein sequence ID" value="WVX50744.1"/>
    <property type="molecule type" value="Genomic_DNA"/>
</dbReference>
<feature type="domain" description="DUF3320" evidence="2">
    <location>
        <begin position="262"/>
        <end position="309"/>
    </location>
</feature>
<dbReference type="InterPro" id="IPR011335">
    <property type="entry name" value="Restrct_endonuc-II-like"/>
</dbReference>
<reference evidence="5" key="1">
    <citation type="submission" date="2024-01" db="EMBL/GenBank/DDBJ databases">
        <title>Roseobacter fucihabitans sp. nov., isolated from the brown alga Fucus spiralis.</title>
        <authorList>
            <person name="Hahnke S."/>
            <person name="Berger M."/>
            <person name="Schlingloff A."/>
            <person name="Athale I."/>
            <person name="Neumann-Schaal M."/>
            <person name="Adenaya A."/>
            <person name="Poehlein A."/>
            <person name="Daniel R."/>
            <person name="Pertersen J."/>
            <person name="Brinkhoff T."/>
        </authorList>
    </citation>
    <scope>NUCLEOTIDE SEQUENCE [LARGE SCALE GENOMIC DNA]</scope>
    <source>
        <strain evidence="5">B14</strain>
    </source>
</reference>
<evidence type="ECO:0000313" key="5">
    <source>
        <dbReference type="Proteomes" id="UP001318682"/>
    </source>
</evidence>
<sequence>MHVFASLGAHDIDLNRTRARGVADFKAFLDYAERGTIALPARDTGSLGPAENPFEEAIAVSLAAKGWEVRTQIGVSGFRIDLAVVHPDHAGIYLSGVECDGATYHSSATARDRDKVRQAVLEGLGWNILRIWSTDWFRNPADVIKRTHASLEELLQADHEIRAAAKAAKEDAQSQKLEEPRLALPPPADESDAVEKRGVSSEIDAAGLQNLEPDSTTGATSIAPVESANDLFSERFATNVEEAHETQSPALQGTKLSPNPEAFFEASYLPRLQESVAATVRDQGPLPIASLARRVAQIHGWQRTGHRISSRVEKAIGEAETHEDLGTKFIWTSGTYARRIPSRELFDRSIREVHPAEIASMIDAHASDLTAAEDPILNLARLLGIARLSRDAREYLEACIDWCDQ</sequence>
<dbReference type="InterPro" id="IPR049468">
    <property type="entry name" value="Restrct_endonuc-II-like_dom"/>
</dbReference>
<evidence type="ECO:0000313" key="4">
    <source>
        <dbReference type="EMBL" id="WVX50744.1"/>
    </source>
</evidence>
<keyword evidence="5" id="KW-1185">Reference proteome</keyword>
<protein>
    <recommendedName>
        <fullName evidence="6">DUF3320 domain-containing protein</fullName>
    </recommendedName>
</protein>
<dbReference type="Pfam" id="PF11784">
    <property type="entry name" value="DUF3320"/>
    <property type="match status" value="1"/>
</dbReference>
<dbReference type="SUPFAM" id="SSF52980">
    <property type="entry name" value="Restriction endonuclease-like"/>
    <property type="match status" value="1"/>
</dbReference>
<dbReference type="Pfam" id="PF18741">
    <property type="entry name" value="MTES_1575"/>
    <property type="match status" value="1"/>
</dbReference>
<evidence type="ECO:0000259" key="3">
    <source>
        <dbReference type="Pfam" id="PF18741"/>
    </source>
</evidence>
<dbReference type="Proteomes" id="UP001318682">
    <property type="component" value="Chromosome"/>
</dbReference>
<evidence type="ECO:0008006" key="6">
    <source>
        <dbReference type="Google" id="ProtNLM"/>
    </source>
</evidence>
<evidence type="ECO:0000256" key="1">
    <source>
        <dbReference type="SAM" id="MobiDB-lite"/>
    </source>
</evidence>
<accession>A0ABZ2BXE4</accession>
<feature type="region of interest" description="Disordered" evidence="1">
    <location>
        <begin position="165"/>
        <end position="199"/>
    </location>
</feature>
<dbReference type="Gene3D" id="3.40.960.10">
    <property type="entry name" value="VSR Endonuclease"/>
    <property type="match status" value="1"/>
</dbReference>
<feature type="domain" description="Restriction endonuclease type II-like" evidence="3">
    <location>
        <begin position="54"/>
        <end position="150"/>
    </location>
</feature>
<feature type="compositionally biased region" description="Basic and acidic residues" evidence="1">
    <location>
        <begin position="165"/>
        <end position="181"/>
    </location>
</feature>
<evidence type="ECO:0000259" key="2">
    <source>
        <dbReference type="Pfam" id="PF11784"/>
    </source>
</evidence>
<organism evidence="4 5">
    <name type="scientific">Roseobacter fucihabitans</name>
    <dbReference type="NCBI Taxonomy" id="1537242"/>
    <lineage>
        <taxon>Bacteria</taxon>
        <taxon>Pseudomonadati</taxon>
        <taxon>Pseudomonadota</taxon>
        <taxon>Alphaproteobacteria</taxon>
        <taxon>Rhodobacterales</taxon>
        <taxon>Roseobacteraceae</taxon>
        <taxon>Roseobacter</taxon>
    </lineage>
</organism>
<dbReference type="InterPro" id="IPR021754">
    <property type="entry name" value="DUF3320"/>
</dbReference>